<keyword evidence="5" id="KW-0805">Transcription regulation</keyword>
<name>A0ABM6JBL4_NEIMU</name>
<evidence type="ECO:0000259" key="10">
    <source>
        <dbReference type="PROSITE" id="PS50110"/>
    </source>
</evidence>
<keyword evidence="3 8" id="KW-0597">Phosphoprotein</keyword>
<evidence type="ECO:0000256" key="9">
    <source>
        <dbReference type="PROSITE-ProRule" id="PRU01091"/>
    </source>
</evidence>
<evidence type="ECO:0000256" key="4">
    <source>
        <dbReference type="ARBA" id="ARBA00023012"/>
    </source>
</evidence>
<comment type="subcellular location">
    <subcellularLocation>
        <location evidence="1">Cytoplasm</location>
    </subcellularLocation>
</comment>
<evidence type="ECO:0000256" key="7">
    <source>
        <dbReference type="ARBA" id="ARBA00023163"/>
    </source>
</evidence>
<dbReference type="Proteomes" id="UP000191272">
    <property type="component" value="Chromosome"/>
</dbReference>
<feature type="domain" description="Response regulatory" evidence="10">
    <location>
        <begin position="2"/>
        <end position="116"/>
    </location>
</feature>
<dbReference type="InterPro" id="IPR036388">
    <property type="entry name" value="WH-like_DNA-bd_sf"/>
</dbReference>
<dbReference type="CDD" id="cd17624">
    <property type="entry name" value="REC_OmpR_PmrA-like"/>
    <property type="match status" value="1"/>
</dbReference>
<evidence type="ECO:0000256" key="3">
    <source>
        <dbReference type="ARBA" id="ARBA00022553"/>
    </source>
</evidence>
<dbReference type="PANTHER" id="PTHR48111">
    <property type="entry name" value="REGULATOR OF RPOS"/>
    <property type="match status" value="1"/>
</dbReference>
<keyword evidence="2" id="KW-0963">Cytoplasm</keyword>
<dbReference type="SMART" id="SM00862">
    <property type="entry name" value="Trans_reg_C"/>
    <property type="match status" value="1"/>
</dbReference>
<keyword evidence="7" id="KW-0804">Transcription</keyword>
<evidence type="ECO:0000256" key="2">
    <source>
        <dbReference type="ARBA" id="ARBA00022490"/>
    </source>
</evidence>
<dbReference type="PROSITE" id="PS50110">
    <property type="entry name" value="RESPONSE_REGULATORY"/>
    <property type="match status" value="1"/>
</dbReference>
<keyword evidence="4" id="KW-0902">Two-component regulatory system</keyword>
<dbReference type="InterPro" id="IPR039420">
    <property type="entry name" value="WalR-like"/>
</dbReference>
<evidence type="ECO:0000256" key="8">
    <source>
        <dbReference type="PROSITE-ProRule" id="PRU00169"/>
    </source>
</evidence>
<feature type="DNA-binding region" description="OmpR/PhoB-type" evidence="9">
    <location>
        <begin position="124"/>
        <end position="218"/>
    </location>
</feature>
<evidence type="ECO:0000256" key="5">
    <source>
        <dbReference type="ARBA" id="ARBA00023015"/>
    </source>
</evidence>
<dbReference type="InterPro" id="IPR001789">
    <property type="entry name" value="Sig_transdc_resp-reg_receiver"/>
</dbReference>
<evidence type="ECO:0000313" key="13">
    <source>
        <dbReference type="Proteomes" id="UP000191272"/>
    </source>
</evidence>
<dbReference type="Pfam" id="PF00486">
    <property type="entry name" value="Trans_reg_C"/>
    <property type="match status" value="1"/>
</dbReference>
<feature type="modified residue" description="4-aspartylphosphate" evidence="8">
    <location>
        <position position="51"/>
    </location>
</feature>
<evidence type="ECO:0000256" key="6">
    <source>
        <dbReference type="ARBA" id="ARBA00023125"/>
    </source>
</evidence>
<dbReference type="Gene3D" id="1.10.10.10">
    <property type="entry name" value="Winged helix-like DNA-binding domain superfamily/Winged helix DNA-binding domain"/>
    <property type="match status" value="1"/>
</dbReference>
<dbReference type="Gene3D" id="3.40.50.2300">
    <property type="match status" value="1"/>
</dbReference>
<dbReference type="Gene3D" id="6.10.250.690">
    <property type="match status" value="1"/>
</dbReference>
<reference evidence="13" key="1">
    <citation type="submission" date="2017-03" db="EMBL/GenBank/DDBJ databases">
        <title>FDA dAtabase for Regulatory Grade micrObial Sequences (FDA-ARGOS): Supporting development and validation of Infectious Disease Dx tests.</title>
        <authorList>
            <person name="Campos J."/>
            <person name="Goldberg B."/>
            <person name="Tallon L."/>
            <person name="Sadzewicz L."/>
            <person name="Sengamalay N."/>
            <person name="Ott S."/>
            <person name="Godinez A."/>
            <person name="Nagaraj S."/>
            <person name="Vyas G."/>
            <person name="Aluvathingal J."/>
            <person name="Nadendla S."/>
            <person name="Geyer C."/>
            <person name="Nandy P."/>
            <person name="Hobson J."/>
            <person name="Sichtig H."/>
        </authorList>
    </citation>
    <scope>NUCLEOTIDE SEQUENCE [LARGE SCALE GENOMIC DNA]</scope>
    <source>
        <strain evidence="13">FDAARGOS_260</strain>
    </source>
</reference>
<organism evidence="12 13">
    <name type="scientific">Neisseria mucosa</name>
    <dbReference type="NCBI Taxonomy" id="488"/>
    <lineage>
        <taxon>Bacteria</taxon>
        <taxon>Pseudomonadati</taxon>
        <taxon>Pseudomonadota</taxon>
        <taxon>Betaproteobacteria</taxon>
        <taxon>Neisseriales</taxon>
        <taxon>Neisseriaceae</taxon>
        <taxon>Neisseria</taxon>
    </lineage>
</organism>
<dbReference type="InterPro" id="IPR011006">
    <property type="entry name" value="CheY-like_superfamily"/>
</dbReference>
<dbReference type="SUPFAM" id="SSF52172">
    <property type="entry name" value="CheY-like"/>
    <property type="match status" value="1"/>
</dbReference>
<dbReference type="SUPFAM" id="SSF46894">
    <property type="entry name" value="C-terminal effector domain of the bipartite response regulators"/>
    <property type="match status" value="1"/>
</dbReference>
<proteinExistence type="predicted"/>
<dbReference type="InterPro" id="IPR016032">
    <property type="entry name" value="Sig_transdc_resp-reg_C-effctor"/>
</dbReference>
<protein>
    <submittedName>
        <fullName evidence="12">Two-component system response regulator QseB</fullName>
    </submittedName>
</protein>
<evidence type="ECO:0000256" key="1">
    <source>
        <dbReference type="ARBA" id="ARBA00004496"/>
    </source>
</evidence>
<keyword evidence="13" id="KW-1185">Reference proteome</keyword>
<evidence type="ECO:0000259" key="11">
    <source>
        <dbReference type="PROSITE" id="PS51755"/>
    </source>
</evidence>
<feature type="domain" description="OmpR/PhoB-type" evidence="11">
    <location>
        <begin position="124"/>
        <end position="218"/>
    </location>
</feature>
<dbReference type="PANTHER" id="PTHR48111:SF35">
    <property type="entry name" value="TRANSCRIPTIONAL REGULATORY PROTEIN QSEB"/>
    <property type="match status" value="1"/>
</dbReference>
<dbReference type="InterPro" id="IPR001867">
    <property type="entry name" value="OmpR/PhoB-type_DNA-bd"/>
</dbReference>
<accession>A0ABM6JBL4</accession>
<dbReference type="Pfam" id="PF00072">
    <property type="entry name" value="Response_reg"/>
    <property type="match status" value="1"/>
</dbReference>
<dbReference type="RefSeq" id="WP_080613798.1">
    <property type="nucleotide sequence ID" value="NZ_CP020452.2"/>
</dbReference>
<dbReference type="PROSITE" id="PS51755">
    <property type="entry name" value="OMPR_PHOB"/>
    <property type="match status" value="1"/>
</dbReference>
<dbReference type="EMBL" id="CP020452">
    <property type="protein sequence ID" value="ARC50886.1"/>
    <property type="molecule type" value="Genomic_DNA"/>
</dbReference>
<dbReference type="SMART" id="SM00448">
    <property type="entry name" value="REC"/>
    <property type="match status" value="1"/>
</dbReference>
<evidence type="ECO:0000313" key="12">
    <source>
        <dbReference type="EMBL" id="ARC50886.1"/>
    </source>
</evidence>
<dbReference type="CDD" id="cd00383">
    <property type="entry name" value="trans_reg_C"/>
    <property type="match status" value="1"/>
</dbReference>
<keyword evidence="6 9" id="KW-0238">DNA-binding</keyword>
<sequence length="220" mass="24109">MRILLVEDDPHIGDGIAAGLKKLGMVVDWFSDGAQGQSAPLAAPYDAAVLDLGLPNIDGIEILRHWRKQGLTLPVLILTARDALPDRLTGLNSGADDYLCKPFALEELEARLNALVRRSHGRSDSGLTFGSLYLDTSAQTATLGGKPLNLTAREWRLLEMLVANPKHIISRAQIEDKLYGWDQEVESNAVEVHIHNLRKKIGSSVIQTKRGLGYQLGEMP</sequence>
<gene>
    <name evidence="12" type="ORF">A6J88_06285</name>
</gene>